<dbReference type="InterPro" id="IPR035892">
    <property type="entry name" value="C2_domain_sf"/>
</dbReference>
<comment type="caution">
    <text evidence="13">The sequence shown here is derived from an EMBL/GenBank/DDBJ whole genome shotgun (WGS) entry which is preliminary data.</text>
</comment>
<feature type="compositionally biased region" description="Basic and acidic residues" evidence="8">
    <location>
        <begin position="254"/>
        <end position="267"/>
    </location>
</feature>
<feature type="compositionally biased region" description="Basic and acidic residues" evidence="8">
    <location>
        <begin position="88"/>
        <end position="114"/>
    </location>
</feature>
<dbReference type="InterPro" id="IPR000219">
    <property type="entry name" value="DH_dom"/>
</dbReference>
<dbReference type="PROSITE" id="PS50003">
    <property type="entry name" value="PH_DOMAIN"/>
    <property type="match status" value="1"/>
</dbReference>
<feature type="compositionally biased region" description="Polar residues" evidence="8">
    <location>
        <begin position="72"/>
        <end position="87"/>
    </location>
</feature>
<evidence type="ECO:0000256" key="4">
    <source>
        <dbReference type="ARBA" id="ARBA00022658"/>
    </source>
</evidence>
<feature type="compositionally biased region" description="Polar residues" evidence="8">
    <location>
        <begin position="172"/>
        <end position="188"/>
    </location>
</feature>
<dbReference type="SUPFAM" id="SSF49562">
    <property type="entry name" value="C2 domain (Calcium/lipid-binding domain, CaLB)"/>
    <property type="match status" value="1"/>
</dbReference>
<evidence type="ECO:0000259" key="9">
    <source>
        <dbReference type="PROSITE" id="PS50003"/>
    </source>
</evidence>
<dbReference type="Gene3D" id="1.20.900.10">
    <property type="entry name" value="Dbl homology (DH) domain"/>
    <property type="match status" value="1"/>
</dbReference>
<feature type="compositionally biased region" description="Polar residues" evidence="8">
    <location>
        <begin position="269"/>
        <end position="286"/>
    </location>
</feature>
<name>A0A553NVT7_TIGCA</name>
<dbReference type="SUPFAM" id="SSF48065">
    <property type="entry name" value="DBL homology domain (DH-domain)"/>
    <property type="match status" value="1"/>
</dbReference>
<dbReference type="GO" id="GO:0005085">
    <property type="term" value="F:guanyl-nucleotide exchange factor activity"/>
    <property type="evidence" value="ECO:0007669"/>
    <property type="project" value="UniProtKB-KW"/>
</dbReference>
<feature type="coiled-coil region" evidence="7">
    <location>
        <begin position="27"/>
        <end position="54"/>
    </location>
</feature>
<dbReference type="SMART" id="SM00325">
    <property type="entry name" value="RhoGEF"/>
    <property type="match status" value="1"/>
</dbReference>
<dbReference type="InterPro" id="IPR001331">
    <property type="entry name" value="GDS_CDC24_CS"/>
</dbReference>
<dbReference type="GO" id="GO:0043197">
    <property type="term" value="C:dendritic spine"/>
    <property type="evidence" value="ECO:0007669"/>
    <property type="project" value="UniProtKB-SubCell"/>
</dbReference>
<dbReference type="InterPro" id="IPR000008">
    <property type="entry name" value="C2_dom"/>
</dbReference>
<evidence type="ECO:0008006" key="15">
    <source>
        <dbReference type="Google" id="ProtNLM"/>
    </source>
</evidence>
<reference evidence="13 14" key="1">
    <citation type="journal article" date="2018" name="Nat. Ecol. Evol.">
        <title>Genomic signatures of mitonuclear coevolution across populations of Tigriopus californicus.</title>
        <authorList>
            <person name="Barreto F.S."/>
            <person name="Watson E.T."/>
            <person name="Lima T.G."/>
            <person name="Willett C.S."/>
            <person name="Edmands S."/>
            <person name="Li W."/>
            <person name="Burton R.S."/>
        </authorList>
    </citation>
    <scope>NUCLEOTIDE SEQUENCE [LARGE SCALE GENOMIC DNA]</scope>
    <source>
        <strain evidence="13 14">San Diego</strain>
    </source>
</reference>
<evidence type="ECO:0000256" key="1">
    <source>
        <dbReference type="ARBA" id="ARBA00004489"/>
    </source>
</evidence>
<proteinExistence type="predicted"/>
<feature type="domain" description="C2" evidence="10">
    <location>
        <begin position="983"/>
        <end position="1101"/>
    </location>
</feature>
<keyword evidence="4" id="KW-0344">Guanine-nucleotide releasing factor</keyword>
<dbReference type="InterPro" id="IPR035899">
    <property type="entry name" value="DBL_dom_sf"/>
</dbReference>
<dbReference type="Gene3D" id="4.10.280.30">
    <property type="entry name" value="Bcr-Abl oncoprotein oligomerisation domain"/>
    <property type="match status" value="1"/>
</dbReference>
<dbReference type="InterPro" id="IPR011993">
    <property type="entry name" value="PH-like_dom_sf"/>
</dbReference>
<feature type="region of interest" description="Disordered" evidence="8">
    <location>
        <begin position="155"/>
        <end position="454"/>
    </location>
</feature>
<evidence type="ECO:0000256" key="5">
    <source>
        <dbReference type="ARBA" id="ARBA00023018"/>
    </source>
</evidence>
<evidence type="ECO:0000259" key="11">
    <source>
        <dbReference type="PROSITE" id="PS50010"/>
    </source>
</evidence>
<evidence type="ECO:0000256" key="3">
    <source>
        <dbReference type="ARBA" id="ARBA00022468"/>
    </source>
</evidence>
<evidence type="ECO:0000259" key="10">
    <source>
        <dbReference type="PROSITE" id="PS50004"/>
    </source>
</evidence>
<dbReference type="GO" id="GO:0035556">
    <property type="term" value="P:intracellular signal transduction"/>
    <property type="evidence" value="ECO:0007669"/>
    <property type="project" value="InterPro"/>
</dbReference>
<dbReference type="Pfam" id="PF00621">
    <property type="entry name" value="RhoGEF"/>
    <property type="match status" value="1"/>
</dbReference>
<dbReference type="InterPro" id="IPR001849">
    <property type="entry name" value="PH_domain"/>
</dbReference>
<comment type="subcellular location">
    <subcellularLocation>
        <location evidence="1">Cell projection</location>
        <location evidence="1">Axon</location>
    </subcellularLocation>
    <subcellularLocation>
        <location evidence="2">Cell projection</location>
        <location evidence="2">Dendritic spine</location>
    </subcellularLocation>
</comment>
<dbReference type="Pfam" id="PF19057">
    <property type="entry name" value="PH_19"/>
    <property type="match status" value="1"/>
</dbReference>
<evidence type="ECO:0000256" key="7">
    <source>
        <dbReference type="SAM" id="Coils"/>
    </source>
</evidence>
<dbReference type="OMA" id="DLYMGVQ"/>
<keyword evidence="3" id="KW-0343">GTPase activation</keyword>
<evidence type="ECO:0000256" key="2">
    <source>
        <dbReference type="ARBA" id="ARBA00004552"/>
    </source>
</evidence>
<feature type="compositionally biased region" description="Basic and acidic residues" evidence="8">
    <location>
        <begin position="426"/>
        <end position="442"/>
    </location>
</feature>
<dbReference type="SMART" id="SM00239">
    <property type="entry name" value="C2"/>
    <property type="match status" value="1"/>
</dbReference>
<organism evidence="13 14">
    <name type="scientific">Tigriopus californicus</name>
    <name type="common">Marine copepod</name>
    <dbReference type="NCBI Taxonomy" id="6832"/>
    <lineage>
        <taxon>Eukaryota</taxon>
        <taxon>Metazoa</taxon>
        <taxon>Ecdysozoa</taxon>
        <taxon>Arthropoda</taxon>
        <taxon>Crustacea</taxon>
        <taxon>Multicrustacea</taxon>
        <taxon>Hexanauplia</taxon>
        <taxon>Copepoda</taxon>
        <taxon>Harpacticoida</taxon>
        <taxon>Harpacticidae</taxon>
        <taxon>Tigriopus</taxon>
    </lineage>
</organism>
<dbReference type="CDD" id="cd00160">
    <property type="entry name" value="RhoGEF"/>
    <property type="match status" value="1"/>
</dbReference>
<dbReference type="InterPro" id="IPR000198">
    <property type="entry name" value="RhoGAP_dom"/>
</dbReference>
<feature type="compositionally biased region" description="Low complexity" evidence="8">
    <location>
        <begin position="354"/>
        <end position="371"/>
    </location>
</feature>
<dbReference type="Proteomes" id="UP000318571">
    <property type="component" value="Chromosome 1"/>
</dbReference>
<sequence>MSNSVFSDFCQAWVARFPGSELPAAWEEDVRANLKKHKSKVALLREELEKEEMYVEYLDKLLCDIEKQRKSSTSSSELGITGENNLLSKDEQLQNDENKRRSSELNRSQLHLDLDDQDQESQATTPNSGSATPLSGTPGGATGSTFVTVINVAGPKKGPVAKGLTKGPPSVPSTNGTYNKTRSDSSLLTPVPPPKPPKRFSGSRDSLNSVSSPTTPPSPYSTDDYYPHREGLGVNISPNTSNKISSSEEEEEDSRGRPDGTEHHEVKNTPFQASEGISESNESGPSANVKKIKDLMANWENKPLMGSKPAQLSRSSLPERVDSLESRPRRKDSDSSSRGRMGSPSGKSHDSSDSESNWSSRNANANAGVDGESPRRRRGSSGDTRLDRLVRRPSGGSSSAKVLPSAASVAANLKRPVKKPRAKPRTLREVGPKDEPNQKEEPLYDTVANDEPEDEYDNHLLYGTNSTIKSDTIGSSGGGSSSTDLGFDEPHMLPVLKSAQSGLSLTGSGTLSSSDTDVLCGSPRLIRSVSVEEEDPNYVNIHFFLRKGQETSNSLLGARGPMDTIMSDDELLDLESNDSKGSSDNLDGSSETEAQRLVMYRCILSSIIDSEAIYLEGLSVMLQYMKAMKVTLTTPQPVIPKPEFERIFFKIPELHDLHLTFHEKLKKQFERWNADDCIGHTFKMLASRIKIYSTFLSNYQSALDALHRCSEAYPQFADLTKSIKLRTVKGQRQGQSLSLEDLLHKPVARVQKHCLCLQDLIKYTPKTHPDYKTLNEALTLVQSFVNDYNSRHAEELFPHQERPQRHLVKNSFIVELWEGQRKLRHLFLFNDVLVCAKYKASSKKTENFTFQLKWYIPLSNTQTTALRDQIYRLEKEDEWKGRKSNHGSLGSSKSTVKYRKKLNELEAQLVLASPCLVFQVAQKPSGKTFTFFLSSDFERSQWVETLQVLQTSMNSNSKQSRPKMTMDDLQSWITSCRKFLKTNMGSFLMRSPRDEALLVGDLHLNLHHLQGLTRPADLYVVIEVDSYGHYFRKSKSRTIINSMEPTWEEEFVVELDGSENLRILVYEQQTAEGVTNNTLLARAELELSRSWLGNQMAEQRISMNDLLLTCSMKFVTFEETIRRVPSAKFTGLFGTSIQTSTKREKRAVPFIITSCVREVERRGISEVGVYRVSGSAADVMRLKKAYETNPYEAEQLLKECDIHSVAGALKLFLRDLPESLFTTPIYQEMLESSREPDPEIRKNNYLRLFSHIPHNPNQACIVFLIEHMVRVSQYEQQNKMSLHNLATVFGPTMLHAGVERDRKGPGKDSQLATGTVDVMAQAGILLFFLGRRAKGEPIQIQERQV</sequence>
<dbReference type="GO" id="GO:0005096">
    <property type="term" value="F:GTPase activator activity"/>
    <property type="evidence" value="ECO:0007669"/>
    <property type="project" value="UniProtKB-KW"/>
</dbReference>
<gene>
    <name evidence="13" type="ORF">TCAL_12885</name>
</gene>
<dbReference type="PANTHER" id="PTHR23182">
    <property type="entry name" value="BREAKPOINT CLUSTER REGION PROTEIN BCR"/>
    <property type="match status" value="1"/>
</dbReference>
<dbReference type="InterPro" id="IPR037769">
    <property type="entry name" value="Abr/Bcr"/>
</dbReference>
<keyword evidence="7" id="KW-0175">Coiled coil</keyword>
<feature type="domain" description="PH" evidence="9">
    <location>
        <begin position="806"/>
        <end position="951"/>
    </location>
</feature>
<evidence type="ECO:0000256" key="8">
    <source>
        <dbReference type="SAM" id="MobiDB-lite"/>
    </source>
</evidence>
<feature type="domain" description="Rho-GAP" evidence="12">
    <location>
        <begin position="1135"/>
        <end position="1327"/>
    </location>
</feature>
<dbReference type="SUPFAM" id="SSF48350">
    <property type="entry name" value="GTPase activation domain, GAP"/>
    <property type="match status" value="1"/>
</dbReference>
<dbReference type="GO" id="GO:0030424">
    <property type="term" value="C:axon"/>
    <property type="evidence" value="ECO:0007669"/>
    <property type="project" value="UniProtKB-SubCell"/>
</dbReference>
<dbReference type="PROSITE" id="PS50004">
    <property type="entry name" value="C2"/>
    <property type="match status" value="1"/>
</dbReference>
<dbReference type="EMBL" id="VCGU01000010">
    <property type="protein sequence ID" value="TRY69534.1"/>
    <property type="molecule type" value="Genomic_DNA"/>
</dbReference>
<evidence type="ECO:0000313" key="13">
    <source>
        <dbReference type="EMBL" id="TRY69534.1"/>
    </source>
</evidence>
<dbReference type="Gene3D" id="2.60.40.150">
    <property type="entry name" value="C2 domain"/>
    <property type="match status" value="1"/>
</dbReference>
<feature type="compositionally biased region" description="Basic residues" evidence="8">
    <location>
        <begin position="415"/>
        <end position="425"/>
    </location>
</feature>
<dbReference type="SUPFAM" id="SSF50729">
    <property type="entry name" value="PH domain-like"/>
    <property type="match status" value="1"/>
</dbReference>
<dbReference type="Gene3D" id="1.10.555.10">
    <property type="entry name" value="Rho GTPase activation protein"/>
    <property type="match status" value="1"/>
</dbReference>
<feature type="compositionally biased region" description="Basic and acidic residues" evidence="8">
    <location>
        <begin position="317"/>
        <end position="337"/>
    </location>
</feature>
<keyword evidence="6" id="KW-0966">Cell projection</keyword>
<accession>A0A553NVT7</accession>
<dbReference type="PANTHER" id="PTHR23182:SF1">
    <property type="entry name" value="RHO GTPASE ACTIVATING PROTEIN AT 1A, ISOFORM E"/>
    <property type="match status" value="1"/>
</dbReference>
<dbReference type="Pfam" id="PF00168">
    <property type="entry name" value="C2"/>
    <property type="match status" value="1"/>
</dbReference>
<dbReference type="PROSITE" id="PS50010">
    <property type="entry name" value="DH_2"/>
    <property type="match status" value="1"/>
</dbReference>
<dbReference type="Gene3D" id="2.30.29.30">
    <property type="entry name" value="Pleckstrin-homology domain (PH domain)/Phosphotyrosine-binding domain (PTB)"/>
    <property type="match status" value="1"/>
</dbReference>
<dbReference type="PROSITE" id="PS00741">
    <property type="entry name" value="DH_1"/>
    <property type="match status" value="1"/>
</dbReference>
<keyword evidence="14" id="KW-1185">Reference proteome</keyword>
<dbReference type="InterPro" id="IPR036481">
    <property type="entry name" value="Bcr-Abl_oncoprot_oligo_sf"/>
</dbReference>
<dbReference type="PROSITE" id="PS50238">
    <property type="entry name" value="RHOGAP"/>
    <property type="match status" value="1"/>
</dbReference>
<feature type="compositionally biased region" description="Polar residues" evidence="8">
    <location>
        <begin position="120"/>
        <end position="135"/>
    </location>
</feature>
<feature type="domain" description="DH" evidence="11">
    <location>
        <begin position="599"/>
        <end position="791"/>
    </location>
</feature>
<feature type="region of interest" description="Disordered" evidence="8">
    <location>
        <begin position="72"/>
        <end position="142"/>
    </location>
</feature>
<evidence type="ECO:0000256" key="6">
    <source>
        <dbReference type="ARBA" id="ARBA00023273"/>
    </source>
</evidence>
<dbReference type="STRING" id="6832.A0A553NVT7"/>
<dbReference type="GO" id="GO:0016020">
    <property type="term" value="C:membrane"/>
    <property type="evidence" value="ECO:0007669"/>
    <property type="project" value="TreeGrafter"/>
</dbReference>
<protein>
    <recommendedName>
        <fullName evidence="15">Active breakpoint cluster region-related protein</fullName>
    </recommendedName>
</protein>
<dbReference type="InterPro" id="IPR008936">
    <property type="entry name" value="Rho_GTPase_activation_prot"/>
</dbReference>
<evidence type="ECO:0000259" key="12">
    <source>
        <dbReference type="PROSITE" id="PS50238"/>
    </source>
</evidence>
<evidence type="ECO:0000313" key="14">
    <source>
        <dbReference type="Proteomes" id="UP000318571"/>
    </source>
</evidence>
<dbReference type="SMART" id="SM00324">
    <property type="entry name" value="RhoGAP"/>
    <property type="match status" value="1"/>
</dbReference>
<dbReference type="Pfam" id="PF00620">
    <property type="entry name" value="RhoGAP"/>
    <property type="match status" value="1"/>
</dbReference>
<keyword evidence="5" id="KW-0770">Synapse</keyword>